<keyword evidence="1" id="KW-0812">Transmembrane</keyword>
<keyword evidence="1" id="KW-1133">Transmembrane helix</keyword>
<feature type="transmembrane region" description="Helical" evidence="1">
    <location>
        <begin position="54"/>
        <end position="78"/>
    </location>
</feature>
<keyword evidence="3" id="KW-1185">Reference proteome</keyword>
<protein>
    <submittedName>
        <fullName evidence="2">DUF4229 domain-containing protein</fullName>
    </submittedName>
</protein>
<dbReference type="InterPro" id="IPR025323">
    <property type="entry name" value="DUF4229"/>
</dbReference>
<gene>
    <name evidence="2" type="ORF">DLJ54_04380</name>
</gene>
<accession>A0A364V6C1</accession>
<comment type="caution">
    <text evidence="2">The sequence shown here is derived from an EMBL/GenBank/DDBJ whole genome shotgun (WGS) entry which is preliminary data.</text>
</comment>
<organism evidence="2 3">
    <name type="scientific">Corynebacterium heidelbergense</name>
    <dbReference type="NCBI Taxonomy" id="2055947"/>
    <lineage>
        <taxon>Bacteria</taxon>
        <taxon>Bacillati</taxon>
        <taxon>Actinomycetota</taxon>
        <taxon>Actinomycetes</taxon>
        <taxon>Mycobacteriales</taxon>
        <taxon>Corynebacteriaceae</taxon>
        <taxon>Corynebacterium</taxon>
    </lineage>
</organism>
<name>A0A364V6C1_9CORY</name>
<dbReference type="Proteomes" id="UP000251577">
    <property type="component" value="Unassembled WGS sequence"/>
</dbReference>
<dbReference type="EMBL" id="QHCV01000033">
    <property type="protein sequence ID" value="RAV32200.1"/>
    <property type="molecule type" value="Genomic_DNA"/>
</dbReference>
<dbReference type="Pfam" id="PF14012">
    <property type="entry name" value="DUF4229"/>
    <property type="match status" value="1"/>
</dbReference>
<evidence type="ECO:0000313" key="2">
    <source>
        <dbReference type="EMBL" id="RAV32200.1"/>
    </source>
</evidence>
<feature type="transmembrane region" description="Helical" evidence="1">
    <location>
        <begin position="84"/>
        <end position="106"/>
    </location>
</feature>
<evidence type="ECO:0000313" key="3">
    <source>
        <dbReference type="Proteomes" id="UP000251577"/>
    </source>
</evidence>
<sequence>MWPHCRTWGRLVIVRRGRESRVGVVTEKSDTPLAAEPASLPSAPKLSGKAWRDIALYGLLRLLLFIALTVVIHSIVILAGMANYFPLLISAMLALILALPLSMLLFRKLRLRVTEQMAQWDANRRAHKETIRQQLQERLDA</sequence>
<proteinExistence type="predicted"/>
<evidence type="ECO:0000256" key="1">
    <source>
        <dbReference type="SAM" id="Phobius"/>
    </source>
</evidence>
<dbReference type="AlphaFoldDB" id="A0A364V6C1"/>
<keyword evidence="1" id="KW-0472">Membrane</keyword>
<reference evidence="2 3" key="1">
    <citation type="journal article" date="2018" name="Syst. Appl. Microbiol.">
        <title>Corynebacterium heidelbergense sp. nov., isolated from the preen glands of Egyptian geese (Alopochen aegyptiacus).</title>
        <authorList>
            <person name="Braun M.S."/>
            <person name="Wang E."/>
            <person name="Zimmermann S."/>
            <person name="Wink M."/>
        </authorList>
    </citation>
    <scope>NUCLEOTIDE SEQUENCE [LARGE SCALE GENOMIC DNA]</scope>
    <source>
        <strain evidence="2 3">647</strain>
    </source>
</reference>